<dbReference type="InterPro" id="IPR039426">
    <property type="entry name" value="TonB-dep_rcpt-like"/>
</dbReference>
<dbReference type="PROSITE" id="PS01156">
    <property type="entry name" value="TONB_DEPENDENT_REC_2"/>
    <property type="match status" value="1"/>
</dbReference>
<evidence type="ECO:0000256" key="1">
    <source>
        <dbReference type="ARBA" id="ARBA00004571"/>
    </source>
</evidence>
<feature type="domain" description="Secretin/TonB short N-terminal" evidence="19">
    <location>
        <begin position="76"/>
        <end position="126"/>
    </location>
</feature>
<dbReference type="InterPro" id="IPR012910">
    <property type="entry name" value="Plug_dom"/>
</dbReference>
<dbReference type="EMBL" id="AP023189">
    <property type="protein sequence ID" value="BCG24766.1"/>
    <property type="molecule type" value="Genomic_DNA"/>
</dbReference>
<dbReference type="AlphaFoldDB" id="A0A6J4E682"/>
<comment type="subcellular location">
    <subcellularLocation>
        <location evidence="1 14">Cell outer membrane</location>
        <topology evidence="1 14">Multi-pass membrane protein</topology>
    </subcellularLocation>
</comment>
<dbReference type="GO" id="GO:0015344">
    <property type="term" value="F:siderophore uptake transmembrane transporter activity"/>
    <property type="evidence" value="ECO:0007669"/>
    <property type="project" value="TreeGrafter"/>
</dbReference>
<dbReference type="Gene3D" id="3.55.50.30">
    <property type="match status" value="1"/>
</dbReference>
<dbReference type="GO" id="GO:0009279">
    <property type="term" value="C:cell outer membrane"/>
    <property type="evidence" value="ECO:0007669"/>
    <property type="project" value="UniProtKB-SubCell"/>
</dbReference>
<dbReference type="InterPro" id="IPR037066">
    <property type="entry name" value="Plug_dom_sf"/>
</dbReference>
<dbReference type="SMART" id="SM00965">
    <property type="entry name" value="STN"/>
    <property type="match status" value="1"/>
</dbReference>
<name>A0A6J4E682_9PSED</name>
<keyword evidence="23" id="KW-1185">Reference proteome</keyword>
<evidence type="ECO:0000256" key="14">
    <source>
        <dbReference type="PROSITE-ProRule" id="PRU01360"/>
    </source>
</evidence>
<evidence type="ECO:0000256" key="11">
    <source>
        <dbReference type="ARBA" id="ARBA00023136"/>
    </source>
</evidence>
<dbReference type="InterPro" id="IPR000531">
    <property type="entry name" value="Beta-barrel_TonB"/>
</dbReference>
<evidence type="ECO:0000313" key="20">
    <source>
        <dbReference type="EMBL" id="BCG24766.1"/>
    </source>
</evidence>
<evidence type="ECO:0000313" key="23">
    <source>
        <dbReference type="Proteomes" id="UP001054892"/>
    </source>
</evidence>
<keyword evidence="4 14" id="KW-1134">Transmembrane beta strand</keyword>
<dbReference type="GO" id="GO:0015891">
    <property type="term" value="P:siderophore transport"/>
    <property type="evidence" value="ECO:0007669"/>
    <property type="project" value="InterPro"/>
</dbReference>
<evidence type="ECO:0000256" key="5">
    <source>
        <dbReference type="ARBA" id="ARBA00022496"/>
    </source>
</evidence>
<keyword evidence="13 14" id="KW-0998">Cell outer membrane</keyword>
<dbReference type="Gene3D" id="2.170.130.10">
    <property type="entry name" value="TonB-dependent receptor, plug domain"/>
    <property type="match status" value="1"/>
</dbReference>
<dbReference type="PANTHER" id="PTHR32552">
    <property type="entry name" value="FERRICHROME IRON RECEPTOR-RELATED"/>
    <property type="match status" value="1"/>
</dbReference>
<dbReference type="PANTHER" id="PTHR32552:SF82">
    <property type="entry name" value="FCUA PROTEIN"/>
    <property type="match status" value="1"/>
</dbReference>
<dbReference type="Pfam" id="PF07715">
    <property type="entry name" value="Plug"/>
    <property type="match status" value="1"/>
</dbReference>
<dbReference type="Pfam" id="PF00593">
    <property type="entry name" value="TonB_dep_Rec_b-barrel"/>
    <property type="match status" value="1"/>
</dbReference>
<keyword evidence="7 18" id="KW-0732">Signal</keyword>
<keyword evidence="5" id="KW-0410">Iron transport</keyword>
<dbReference type="RefSeq" id="WP_173178682.1">
    <property type="nucleotide sequence ID" value="NZ_AP023189.1"/>
</dbReference>
<evidence type="ECO:0000256" key="8">
    <source>
        <dbReference type="ARBA" id="ARBA00023004"/>
    </source>
</evidence>
<keyword evidence="11 14" id="KW-0472">Membrane</keyword>
<feature type="region of interest" description="Disordered" evidence="17">
    <location>
        <begin position="498"/>
        <end position="541"/>
    </location>
</feature>
<keyword evidence="10 16" id="KW-0798">TonB box</keyword>
<evidence type="ECO:0000256" key="18">
    <source>
        <dbReference type="SAM" id="SignalP"/>
    </source>
</evidence>
<dbReference type="CDD" id="cd01347">
    <property type="entry name" value="ligand_gated_channel"/>
    <property type="match status" value="1"/>
</dbReference>
<comment type="similarity">
    <text evidence="2 14 16">Belongs to the TonB-dependent receptor family.</text>
</comment>
<evidence type="ECO:0000256" key="15">
    <source>
        <dbReference type="PROSITE-ProRule" id="PRU10144"/>
    </source>
</evidence>
<feature type="signal peptide" evidence="18">
    <location>
        <begin position="1"/>
        <end position="44"/>
    </location>
</feature>
<dbReference type="SUPFAM" id="SSF56935">
    <property type="entry name" value="Porins"/>
    <property type="match status" value="1"/>
</dbReference>
<gene>
    <name evidence="20" type="ORF">TUM18999_29570</name>
    <name evidence="21" type="ORF">TUM20286_37470</name>
</gene>
<dbReference type="InterPro" id="IPR036942">
    <property type="entry name" value="Beta-barrel_TonB_sf"/>
</dbReference>
<evidence type="ECO:0000256" key="6">
    <source>
        <dbReference type="ARBA" id="ARBA00022692"/>
    </source>
</evidence>
<evidence type="ECO:0000256" key="9">
    <source>
        <dbReference type="ARBA" id="ARBA00023065"/>
    </source>
</evidence>
<evidence type="ECO:0000256" key="7">
    <source>
        <dbReference type="ARBA" id="ARBA00022729"/>
    </source>
</evidence>
<dbReference type="KEGG" id="ptw:TUM18999_29570"/>
<evidence type="ECO:0000313" key="22">
    <source>
        <dbReference type="Proteomes" id="UP000509383"/>
    </source>
</evidence>
<evidence type="ECO:0000256" key="2">
    <source>
        <dbReference type="ARBA" id="ARBA00009810"/>
    </source>
</evidence>
<keyword evidence="8" id="KW-0408">Iron</keyword>
<evidence type="ECO:0000256" key="16">
    <source>
        <dbReference type="RuleBase" id="RU003357"/>
    </source>
</evidence>
<dbReference type="Proteomes" id="UP001054892">
    <property type="component" value="Unassembled WGS sequence"/>
</dbReference>
<dbReference type="Gene3D" id="2.40.170.20">
    <property type="entry name" value="TonB-dependent receptor, beta-barrel domain"/>
    <property type="match status" value="1"/>
</dbReference>
<feature type="short sequence motif" description="TonB C-terminal box" evidence="15">
    <location>
        <begin position="804"/>
        <end position="821"/>
    </location>
</feature>
<keyword evidence="12 20" id="KW-0675">Receptor</keyword>
<evidence type="ECO:0000256" key="4">
    <source>
        <dbReference type="ARBA" id="ARBA00022452"/>
    </source>
</evidence>
<dbReference type="InterPro" id="IPR010105">
    <property type="entry name" value="TonB_sidphr_rcpt"/>
</dbReference>
<keyword evidence="3 14" id="KW-0813">Transport</keyword>
<dbReference type="NCBIfam" id="TIGR01783">
    <property type="entry name" value="TonB-siderophor"/>
    <property type="match status" value="1"/>
</dbReference>
<sequence length="821" mass="87854">MTSWSPQQRRPATPPAPARLPLHALGLAMGLAFCAAPFAQPAQAEALAQQAATRQYAIGPGPLGHVLAQFAAQAGVPLSFQQGLLDGRTSPGLQGSYGVQDGFAALLAGSGYQLASSGSGYTLVPVANDGSLELGATTISDSALRGDGLPESYAGGQVARGARIGMLGNQDMQDVPFSFSSYTRELIENRQSQNIGDVLRSDPAVRQSYGFGNFSQVFVIRGFALFSDDIAFNGLYGVLPRQIIATEAVERVEVFKGSSAFLNGVSPGGSGIGGNINVVPKRAEDEPTRSLTLDYASDDRVGGHVDLGQRFGEDDRFGVRVNMAKRDGETAVDDEHQHFSLFSVGLDYRGDRLRLSGDFGYQKQRINDGRSVVYLVTPPPPTLTKVPKVPDADHSYSQPWAWSQLEDTYGMLNAEYDFDDSWSGYLSVGSKYTRENGVYSSLYVSAADGTGRVGRLYAPRDEESDSLSSGLRGHFETGAVTHQFNAGLTGNWREYRSANQSTSAGNRLPGNLYDPFPSPEPTPTRNGDLHHPGKTGSSKARSVAVSDTLGFFDERALLTLGVRRQSIATDGWSTAGVRTSDYDASITTPVYGLVLKATDSISLYANRIEGLAPGPIAPSTASNSGQMFAPYRTRQIEAGIKFDQGTFGAQLGVYRIEQPQGMTSGGVYSVDAEQRNKGIEFSVFGEPTQGLRLLAGGTLMDTELTGTANGANDGNRAVGVPEFQYNLSADWDVPGVDGLAVNALLQRTGGQYYDSGNTLSIPAWTRIDLGARYAFTLDEHDITLRAGLENLANEDYWESAYGGYLTQGAPRTLKVSATLDF</sequence>
<reference evidence="20 22" key="1">
    <citation type="submission" date="2020-05" db="EMBL/GenBank/DDBJ databases">
        <title>Characterization of novel class B3 metallo-beta-lactamase from novel Pseudomonas species.</title>
        <authorList>
            <person name="Yamada K."/>
            <person name="Aoki K."/>
            <person name="Ishii Y."/>
        </authorList>
    </citation>
    <scope>NUCLEOTIDE SEQUENCE [LARGE SCALE GENOMIC DNA]</scope>
    <source>
        <strain evidence="20 22">TUM18999</strain>
        <strain evidence="21 23">TUM20286</strain>
    </source>
</reference>
<feature type="chain" id="PRO_5026749279" evidence="18">
    <location>
        <begin position="45"/>
        <end position="821"/>
    </location>
</feature>
<dbReference type="EMBL" id="BQKM01000008">
    <property type="protein sequence ID" value="GJN53995.1"/>
    <property type="molecule type" value="Genomic_DNA"/>
</dbReference>
<evidence type="ECO:0000256" key="13">
    <source>
        <dbReference type="ARBA" id="ARBA00023237"/>
    </source>
</evidence>
<evidence type="ECO:0000313" key="21">
    <source>
        <dbReference type="EMBL" id="GJN53995.1"/>
    </source>
</evidence>
<evidence type="ECO:0000256" key="3">
    <source>
        <dbReference type="ARBA" id="ARBA00022448"/>
    </source>
</evidence>
<dbReference type="InterPro" id="IPR011662">
    <property type="entry name" value="Secretin/TonB_short_N"/>
</dbReference>
<dbReference type="GO" id="GO:0038023">
    <property type="term" value="F:signaling receptor activity"/>
    <property type="evidence" value="ECO:0007669"/>
    <property type="project" value="InterPro"/>
</dbReference>
<accession>A0A6J4E682</accession>
<evidence type="ECO:0000256" key="10">
    <source>
        <dbReference type="ARBA" id="ARBA00023077"/>
    </source>
</evidence>
<dbReference type="PROSITE" id="PS52016">
    <property type="entry name" value="TONB_DEPENDENT_REC_3"/>
    <property type="match status" value="1"/>
</dbReference>
<evidence type="ECO:0000256" key="12">
    <source>
        <dbReference type="ARBA" id="ARBA00023170"/>
    </source>
</evidence>
<evidence type="ECO:0000256" key="17">
    <source>
        <dbReference type="SAM" id="MobiDB-lite"/>
    </source>
</evidence>
<keyword evidence="6 14" id="KW-0812">Transmembrane</keyword>
<dbReference type="InterPro" id="IPR010917">
    <property type="entry name" value="TonB_rcpt_CS"/>
</dbReference>
<dbReference type="Proteomes" id="UP000509383">
    <property type="component" value="Chromosome"/>
</dbReference>
<protein>
    <submittedName>
        <fullName evidence="20">TonB-dependent receptor</fullName>
    </submittedName>
</protein>
<keyword evidence="9" id="KW-0406">Ion transport</keyword>
<organism evidence="20 22">
    <name type="scientific">Pseudomonas tohonis</name>
    <dbReference type="NCBI Taxonomy" id="2725477"/>
    <lineage>
        <taxon>Bacteria</taxon>
        <taxon>Pseudomonadati</taxon>
        <taxon>Pseudomonadota</taxon>
        <taxon>Gammaproteobacteria</taxon>
        <taxon>Pseudomonadales</taxon>
        <taxon>Pseudomonadaceae</taxon>
        <taxon>Pseudomonas</taxon>
    </lineage>
</organism>
<proteinExistence type="inferred from homology"/>
<evidence type="ECO:0000259" key="19">
    <source>
        <dbReference type="SMART" id="SM00965"/>
    </source>
</evidence>